<organism evidence="1">
    <name type="scientific">Nothobranchius pienaari</name>
    <dbReference type="NCBI Taxonomy" id="704102"/>
    <lineage>
        <taxon>Eukaryota</taxon>
        <taxon>Metazoa</taxon>
        <taxon>Chordata</taxon>
        <taxon>Craniata</taxon>
        <taxon>Vertebrata</taxon>
        <taxon>Euteleostomi</taxon>
        <taxon>Actinopterygii</taxon>
        <taxon>Neopterygii</taxon>
        <taxon>Teleostei</taxon>
        <taxon>Neoteleostei</taxon>
        <taxon>Acanthomorphata</taxon>
        <taxon>Ovalentaria</taxon>
        <taxon>Atherinomorphae</taxon>
        <taxon>Cyprinodontiformes</taxon>
        <taxon>Nothobranchiidae</taxon>
        <taxon>Nothobranchius</taxon>
    </lineage>
</organism>
<evidence type="ECO:0000313" key="1">
    <source>
        <dbReference type="EMBL" id="SBR80802.1"/>
    </source>
</evidence>
<proteinExistence type="predicted"/>
<protein>
    <submittedName>
        <fullName evidence="1">CASP8 and FADD-like apoptosis regulator</fullName>
    </submittedName>
</protein>
<dbReference type="EMBL" id="HAEG01008037">
    <property type="protein sequence ID" value="SBR80802.1"/>
    <property type="molecule type" value="Transcribed_RNA"/>
</dbReference>
<dbReference type="AlphaFoldDB" id="A0A1A8PID9"/>
<sequence>LNKSVFASITTHSVYLRHYLVLYTSTFFIIDASKLLRDFMIQMSEKEQHRVLLVLETQDLQLN</sequence>
<feature type="non-terminal residue" evidence="1">
    <location>
        <position position="1"/>
    </location>
</feature>
<reference evidence="1" key="1">
    <citation type="submission" date="2016-05" db="EMBL/GenBank/DDBJ databases">
        <authorList>
            <person name="Lavstsen T."/>
            <person name="Jespersen J.S."/>
        </authorList>
    </citation>
    <scope>NUCLEOTIDE SEQUENCE</scope>
    <source>
        <tissue evidence="1">Brain</tissue>
    </source>
</reference>
<gene>
    <name evidence="1" type="primary">CFLAR</name>
</gene>
<accession>A0A1A8PID9</accession>
<reference evidence="1" key="2">
    <citation type="submission" date="2016-06" db="EMBL/GenBank/DDBJ databases">
        <title>The genome of a short-lived fish provides insights into sex chromosome evolution and the genetic control of aging.</title>
        <authorList>
            <person name="Reichwald K."/>
            <person name="Felder M."/>
            <person name="Petzold A."/>
            <person name="Koch P."/>
            <person name="Groth M."/>
            <person name="Platzer M."/>
        </authorList>
    </citation>
    <scope>NUCLEOTIDE SEQUENCE</scope>
    <source>
        <tissue evidence="1">Brain</tissue>
    </source>
</reference>
<name>A0A1A8PID9_9TELE</name>